<dbReference type="EMBL" id="JABVEC010000058">
    <property type="protein sequence ID" value="MBC6471128.1"/>
    <property type="molecule type" value="Genomic_DNA"/>
</dbReference>
<dbReference type="InterPro" id="IPR036116">
    <property type="entry name" value="FN3_sf"/>
</dbReference>
<evidence type="ECO:0000256" key="1">
    <source>
        <dbReference type="ARBA" id="ARBA00023277"/>
    </source>
</evidence>
<evidence type="ECO:0000313" key="7">
    <source>
        <dbReference type="EMBL" id="MBC6471128.1"/>
    </source>
</evidence>
<name>A0ABR7M1Y4_9ACTN</name>
<dbReference type="SUPFAM" id="SSF49384">
    <property type="entry name" value="Carbohydrate-binding domain"/>
    <property type="match status" value="1"/>
</dbReference>
<dbReference type="InterPro" id="IPR008965">
    <property type="entry name" value="CBM2/CBM3_carb-bd_dom_sf"/>
</dbReference>
<organism evidence="7 8">
    <name type="scientific">Actinomadura alba</name>
    <dbReference type="NCBI Taxonomy" id="406431"/>
    <lineage>
        <taxon>Bacteria</taxon>
        <taxon>Bacillati</taxon>
        <taxon>Actinomycetota</taxon>
        <taxon>Actinomycetes</taxon>
        <taxon>Streptosporangiales</taxon>
        <taxon>Thermomonosporaceae</taxon>
        <taxon>Actinomadura</taxon>
    </lineage>
</organism>
<evidence type="ECO:0000256" key="2">
    <source>
        <dbReference type="ARBA" id="ARBA00023295"/>
    </source>
</evidence>
<feature type="domain" description="Fibronectin type-III" evidence="5">
    <location>
        <begin position="70"/>
        <end position="164"/>
    </location>
</feature>
<keyword evidence="2" id="KW-0378">Hydrolase</keyword>
<feature type="domain" description="CBM2" evidence="6">
    <location>
        <begin position="163"/>
        <end position="269"/>
    </location>
</feature>
<evidence type="ECO:0000256" key="4">
    <source>
        <dbReference type="SAM" id="MobiDB-lite"/>
    </source>
</evidence>
<sequence length="269" mass="27676">MPPIQDGNHCANRPEWRTPLQQNIQKFLLKTGDAPGVIRISPRALGNLSEWRDWQTPTLNDSSDTTPPSAPGTPAASNVTAISATLTWAASTDQGGSGLVGYDILRAPGASGGTFTQVGTSTTTSFSDTGLTPSTTYRYQVRARDAAGNTSPVSNTAEVTTRAAASTGTCTAVLTVQTEWATGYVIQPLTITNTGTSTITGWTVTFTLPAGHTLTGSWNSAVTVSGQTVTIRNVGHNGTLAPGAGTTGVGFQASRPNGNTALPSGYTCA</sequence>
<comment type="caution">
    <text evidence="7">The sequence shown here is derived from an EMBL/GenBank/DDBJ whole genome shotgun (WGS) entry which is preliminary data.</text>
</comment>
<dbReference type="Pfam" id="PF00041">
    <property type="entry name" value="fn3"/>
    <property type="match status" value="1"/>
</dbReference>
<dbReference type="PROSITE" id="PS50853">
    <property type="entry name" value="FN3"/>
    <property type="match status" value="1"/>
</dbReference>
<gene>
    <name evidence="7" type="ORF">HKK74_37405</name>
</gene>
<evidence type="ECO:0000313" key="8">
    <source>
        <dbReference type="Proteomes" id="UP000805614"/>
    </source>
</evidence>
<evidence type="ECO:0000259" key="5">
    <source>
        <dbReference type="PROSITE" id="PS50853"/>
    </source>
</evidence>
<evidence type="ECO:0000259" key="6">
    <source>
        <dbReference type="PROSITE" id="PS51173"/>
    </source>
</evidence>
<dbReference type="SUPFAM" id="SSF49265">
    <property type="entry name" value="Fibronectin type III"/>
    <property type="match status" value="1"/>
</dbReference>
<dbReference type="Pfam" id="PF00553">
    <property type="entry name" value="CBM_2"/>
    <property type="match status" value="1"/>
</dbReference>
<keyword evidence="3" id="KW-0624">Polysaccharide degradation</keyword>
<keyword evidence="2" id="KW-0326">Glycosidase</keyword>
<dbReference type="InterPro" id="IPR003961">
    <property type="entry name" value="FN3_dom"/>
</dbReference>
<dbReference type="InterPro" id="IPR013783">
    <property type="entry name" value="Ig-like_fold"/>
</dbReference>
<reference evidence="7 8" key="1">
    <citation type="submission" date="2020-06" db="EMBL/GenBank/DDBJ databases">
        <title>Actinomadura xiongansis sp. nov., isolated from soil of Baiyangdian.</title>
        <authorList>
            <person name="Zhang X."/>
        </authorList>
    </citation>
    <scope>NUCLEOTIDE SEQUENCE [LARGE SCALE GENOMIC DNA]</scope>
    <source>
        <strain evidence="7 8">HBUM206468</strain>
    </source>
</reference>
<dbReference type="InterPro" id="IPR001919">
    <property type="entry name" value="CBD2"/>
</dbReference>
<dbReference type="Gene3D" id="2.60.40.290">
    <property type="match status" value="1"/>
</dbReference>
<dbReference type="PROSITE" id="PS51173">
    <property type="entry name" value="CBM2"/>
    <property type="match status" value="1"/>
</dbReference>
<dbReference type="SMART" id="SM00060">
    <property type="entry name" value="FN3"/>
    <property type="match status" value="1"/>
</dbReference>
<protein>
    <submittedName>
        <fullName evidence="7">Cellulose binding domain-containing protein</fullName>
    </submittedName>
</protein>
<dbReference type="SMART" id="SM00637">
    <property type="entry name" value="CBD_II"/>
    <property type="match status" value="1"/>
</dbReference>
<proteinExistence type="predicted"/>
<dbReference type="Proteomes" id="UP000805614">
    <property type="component" value="Unassembled WGS sequence"/>
</dbReference>
<keyword evidence="8" id="KW-1185">Reference proteome</keyword>
<keyword evidence="1" id="KW-0119">Carbohydrate metabolism</keyword>
<feature type="compositionally biased region" description="Low complexity" evidence="4">
    <location>
        <begin position="61"/>
        <end position="76"/>
    </location>
</feature>
<dbReference type="Gene3D" id="2.60.40.10">
    <property type="entry name" value="Immunoglobulins"/>
    <property type="match status" value="1"/>
</dbReference>
<feature type="region of interest" description="Disordered" evidence="4">
    <location>
        <begin position="49"/>
        <end position="76"/>
    </location>
</feature>
<evidence type="ECO:0000256" key="3">
    <source>
        <dbReference type="ARBA" id="ARBA00023326"/>
    </source>
</evidence>
<accession>A0ABR7M1Y4</accession>
<dbReference type="CDD" id="cd00063">
    <property type="entry name" value="FN3"/>
    <property type="match status" value="1"/>
</dbReference>
<dbReference type="InterPro" id="IPR012291">
    <property type="entry name" value="CBM2_carb-bd_dom_sf"/>
</dbReference>